<keyword evidence="2" id="KW-1185">Reference proteome</keyword>
<sequence>MVQYVPSKLQIVDVLTKALSAAQFLELKGKLNVVAMTSPEIEAEAQIKR</sequence>
<name>A0ACC0XFB3_9ROSI</name>
<protein>
    <submittedName>
        <fullName evidence="1">Uncharacterized protein</fullName>
    </submittedName>
</protein>
<reference evidence="2" key="1">
    <citation type="journal article" date="2023" name="G3 (Bethesda)">
        <title>Genome assembly and association tests identify interacting loci associated with vigor, precocity, and sex in interspecific pistachio rootstocks.</title>
        <authorList>
            <person name="Palmer W."/>
            <person name="Jacygrad E."/>
            <person name="Sagayaradj S."/>
            <person name="Cavanaugh K."/>
            <person name="Han R."/>
            <person name="Bertier L."/>
            <person name="Beede B."/>
            <person name="Kafkas S."/>
            <person name="Golino D."/>
            <person name="Preece J."/>
            <person name="Michelmore R."/>
        </authorList>
    </citation>
    <scope>NUCLEOTIDE SEQUENCE [LARGE SCALE GENOMIC DNA]</scope>
</reference>
<organism evidence="1 2">
    <name type="scientific">Pistacia integerrima</name>
    <dbReference type="NCBI Taxonomy" id="434235"/>
    <lineage>
        <taxon>Eukaryota</taxon>
        <taxon>Viridiplantae</taxon>
        <taxon>Streptophyta</taxon>
        <taxon>Embryophyta</taxon>
        <taxon>Tracheophyta</taxon>
        <taxon>Spermatophyta</taxon>
        <taxon>Magnoliopsida</taxon>
        <taxon>eudicotyledons</taxon>
        <taxon>Gunneridae</taxon>
        <taxon>Pentapetalae</taxon>
        <taxon>rosids</taxon>
        <taxon>malvids</taxon>
        <taxon>Sapindales</taxon>
        <taxon>Anacardiaceae</taxon>
        <taxon>Pistacia</taxon>
    </lineage>
</organism>
<accession>A0ACC0XFB3</accession>
<evidence type="ECO:0000313" key="2">
    <source>
        <dbReference type="Proteomes" id="UP001163603"/>
    </source>
</evidence>
<comment type="caution">
    <text evidence="1">The sequence shown here is derived from an EMBL/GenBank/DDBJ whole genome shotgun (WGS) entry which is preliminary data.</text>
</comment>
<dbReference type="EMBL" id="CM047747">
    <property type="protein sequence ID" value="KAJ0016974.1"/>
    <property type="molecule type" value="Genomic_DNA"/>
</dbReference>
<proteinExistence type="predicted"/>
<gene>
    <name evidence="1" type="ORF">Pint_11003</name>
</gene>
<evidence type="ECO:0000313" key="1">
    <source>
        <dbReference type="EMBL" id="KAJ0016974.1"/>
    </source>
</evidence>
<dbReference type="Proteomes" id="UP001163603">
    <property type="component" value="Chromosome 12"/>
</dbReference>